<evidence type="ECO:0000313" key="3">
    <source>
        <dbReference type="Proteomes" id="UP000663874"/>
    </source>
</evidence>
<dbReference type="PANTHER" id="PTHR34859:SF2">
    <property type="entry name" value="LYSM DOMAIN-CONTAINING PROTEIN"/>
    <property type="match status" value="1"/>
</dbReference>
<comment type="caution">
    <text evidence="2">The sequence shown here is derived from an EMBL/GenBank/DDBJ whole genome shotgun (WGS) entry which is preliminary data.</text>
</comment>
<organism evidence="2 3">
    <name type="scientific">Rotaria sordida</name>
    <dbReference type="NCBI Taxonomy" id="392033"/>
    <lineage>
        <taxon>Eukaryota</taxon>
        <taxon>Metazoa</taxon>
        <taxon>Spiralia</taxon>
        <taxon>Gnathifera</taxon>
        <taxon>Rotifera</taxon>
        <taxon>Eurotatoria</taxon>
        <taxon>Bdelloidea</taxon>
        <taxon>Philodinida</taxon>
        <taxon>Philodinidae</taxon>
        <taxon>Rotaria</taxon>
    </lineage>
</organism>
<dbReference type="Proteomes" id="UP000663823">
    <property type="component" value="Unassembled WGS sequence"/>
</dbReference>
<sequence length="338" mass="37475">ENSETTKLRSYSTNDTDIFDMDLLYTNISPNVEIIAHELFRKYQPFCWRRTYGRGVGHPLNACPVDQPDKSGLLCYPKCQDGYIGIGPVCWEDCGNMTAVGIFCVGTSSSFHLLSKHDTFLKRLFSIDSTNDSNYEYSYTRIFVRKSYGRGVGTPMICSSEYEQSGALCYVPCDKKFIGVGPVCWQLCPPFQSFTCVVGCAITASDCITTILEVTVAALDILHFILGDISVDNAIANLIASATQNDWPAVAKNTLILSEQFTEKVLSYFLKKFSDWPVDTIEETTKNTSVLLIVAALQNAESLAPFTKLFSLDYIIAAFNKGLCDLPDELPHSLPIAI</sequence>
<protein>
    <submittedName>
        <fullName evidence="2">Uncharacterized protein</fullName>
    </submittedName>
</protein>
<proteinExistence type="predicted"/>
<accession>A0A820B780</accession>
<evidence type="ECO:0000313" key="2">
    <source>
        <dbReference type="EMBL" id="CAF4196695.1"/>
    </source>
</evidence>
<dbReference type="EMBL" id="CAJOAX010015072">
    <property type="protein sequence ID" value="CAF4151071.1"/>
    <property type="molecule type" value="Genomic_DNA"/>
</dbReference>
<dbReference type="EMBL" id="CAJOBE010016058">
    <property type="protein sequence ID" value="CAF4196695.1"/>
    <property type="molecule type" value="Genomic_DNA"/>
</dbReference>
<name>A0A820B780_9BILA</name>
<gene>
    <name evidence="2" type="ORF">FNK824_LOCUS36044</name>
    <name evidence="1" type="ORF">OTI717_LOCUS36227</name>
</gene>
<dbReference type="PANTHER" id="PTHR34859">
    <property type="entry name" value="UNNAMED PRODUCT"/>
    <property type="match status" value="1"/>
</dbReference>
<dbReference type="Proteomes" id="UP000663874">
    <property type="component" value="Unassembled WGS sequence"/>
</dbReference>
<dbReference type="AlphaFoldDB" id="A0A820B780"/>
<feature type="non-terminal residue" evidence="2">
    <location>
        <position position="1"/>
    </location>
</feature>
<evidence type="ECO:0000313" key="1">
    <source>
        <dbReference type="EMBL" id="CAF4151071.1"/>
    </source>
</evidence>
<reference evidence="2" key="1">
    <citation type="submission" date="2021-02" db="EMBL/GenBank/DDBJ databases">
        <authorList>
            <person name="Nowell W R."/>
        </authorList>
    </citation>
    <scope>NUCLEOTIDE SEQUENCE</scope>
</reference>